<dbReference type="Proteomes" id="UP000785679">
    <property type="component" value="Unassembled WGS sequence"/>
</dbReference>
<accession>A0A8J8T947</accession>
<sequence>MSSPFAFYPNEKRITVYTTDLPYSQLSKHIYNITVKAAYNHGQSQYDFSFRVDIKHPCNRPSISINKSTPYFSTLSESVEWIHDVYSSTIDLIQLTWTTSSVGSTCRIQEYQFTDNVNSAISMSNSNNEIKIATSPTDPSRNSLLGQYSISYEGYIISSAISTTYGFPILSSLFKVKFISCLEHFRFSEPNVTYFINDDAELKVYYYQDITTRSSGCSGITFTLQFKNSAGGFVPFINNIVTVDTIRRAIIINTQDLTWLSTPSQPYEITLIGAYPDGMRTFPSIKFYLNFKDPCIEKVAFNKEDTQVQGYQVTSDKSYMLHDPLLTVQIQYYQSLHSYSHCGVQKDKITVKNNNGLEVLKFPSGAGDFIKYDGTQDLLFAFSKNYKDFLNQPYLVEITSYYEYYPQLQGSYTFQLSVFCTTSRFLPQNENLDYIFDSLYSTPDYTYTIRANILKIPITPFRADYYCGQEITKYELLFYKEGIKEEAISEFVIFKENAVEIYSENRTHMVLNPSFSLVIKGYIEDPYTSNIIEGAMTTPVNMVIENNWGPEFTRQLYDVEVELNIPKQLRFPNITDKDVFDEPSVVLNSPLFDPLLAPYIRGKFPTYTILVISSYLEDYQFPVSVKLTDNNPYIPKFTDYSFKIKVKAGNYSQTVNESNSTQIVYNSTLISIPVKQRSNLPLTVKISSVSQFGEMRLTFNQDIIFPLNNLTELNIVGLFKNVQILQPQDFFVRKITKYQVTRIESNYILTQLTFAQPLSISSGFGYDIVKVKFSNQFVIAALSNPNITLPKEANVTSTVPPQLLNNYITKTVQSATEKTSTSMVVIISANIALTLAGGFSMKKMWQLISVLQILIHYPMLNIPVPGNVVLVMKGIQEISNLNLIPKNKINQLLSKVLQSTQDELYGSFQQMGYDSTNFLQNMGLVFIVLILTCGLIMIILLLGFLIRKSRIGNMLIEKIKLKLMFNPIIQAQLKGYIKFNLAILIALANVCHTLCQSFLAIKLRFDFFISEFAAFNILHIGSMSFYFIFGQKATNIIEKFRDKSEIRILLFEYQHLTLLCPHKYSNLSLQKIIIGGYNCISKELLDCLDTHYLAFKPVFGQILAAGQAFPLQEHPLL</sequence>
<feature type="transmembrane region" description="Helical" evidence="1">
    <location>
        <begin position="1007"/>
        <end position="1029"/>
    </location>
</feature>
<dbReference type="AlphaFoldDB" id="A0A8J8T947"/>
<reference evidence="2" key="1">
    <citation type="submission" date="2019-06" db="EMBL/GenBank/DDBJ databases">
        <authorList>
            <person name="Zheng W."/>
        </authorList>
    </citation>
    <scope>NUCLEOTIDE SEQUENCE</scope>
    <source>
        <strain evidence="2">QDHG01</strain>
    </source>
</reference>
<keyword evidence="1" id="KW-1133">Transmembrane helix</keyword>
<evidence type="ECO:0000256" key="1">
    <source>
        <dbReference type="SAM" id="Phobius"/>
    </source>
</evidence>
<keyword evidence="1" id="KW-0472">Membrane</keyword>
<evidence type="ECO:0000313" key="3">
    <source>
        <dbReference type="Proteomes" id="UP000785679"/>
    </source>
</evidence>
<name>A0A8J8T947_HALGN</name>
<keyword evidence="3" id="KW-1185">Reference proteome</keyword>
<dbReference type="EMBL" id="RRYP01000788">
    <property type="protein sequence ID" value="TNV86854.1"/>
    <property type="molecule type" value="Genomic_DNA"/>
</dbReference>
<comment type="caution">
    <text evidence="2">The sequence shown here is derived from an EMBL/GenBank/DDBJ whole genome shotgun (WGS) entry which is preliminary data.</text>
</comment>
<protein>
    <submittedName>
        <fullName evidence="2">Uncharacterized protein</fullName>
    </submittedName>
</protein>
<gene>
    <name evidence="2" type="ORF">FGO68_gene1872</name>
</gene>
<proteinExistence type="predicted"/>
<evidence type="ECO:0000313" key="2">
    <source>
        <dbReference type="EMBL" id="TNV86854.1"/>
    </source>
</evidence>
<organism evidence="2 3">
    <name type="scientific">Halteria grandinella</name>
    <dbReference type="NCBI Taxonomy" id="5974"/>
    <lineage>
        <taxon>Eukaryota</taxon>
        <taxon>Sar</taxon>
        <taxon>Alveolata</taxon>
        <taxon>Ciliophora</taxon>
        <taxon>Intramacronucleata</taxon>
        <taxon>Spirotrichea</taxon>
        <taxon>Stichotrichia</taxon>
        <taxon>Sporadotrichida</taxon>
        <taxon>Halteriidae</taxon>
        <taxon>Halteria</taxon>
    </lineage>
</organism>
<feature type="transmembrane region" description="Helical" evidence="1">
    <location>
        <begin position="924"/>
        <end position="946"/>
    </location>
</feature>
<feature type="transmembrane region" description="Helical" evidence="1">
    <location>
        <begin position="979"/>
        <end position="1001"/>
    </location>
</feature>
<keyword evidence="1" id="KW-0812">Transmembrane</keyword>